<dbReference type="Proteomes" id="UP001175226">
    <property type="component" value="Unassembled WGS sequence"/>
</dbReference>
<keyword evidence="1" id="KW-1133">Transmembrane helix</keyword>
<proteinExistence type="predicted"/>
<protein>
    <submittedName>
        <fullName evidence="2">Uncharacterized protein</fullName>
    </submittedName>
</protein>
<dbReference type="EMBL" id="JAUEPT010000059">
    <property type="protein sequence ID" value="KAK0435849.1"/>
    <property type="molecule type" value="Genomic_DNA"/>
</dbReference>
<gene>
    <name evidence="2" type="ORF">EV421DRAFT_2022308</name>
</gene>
<feature type="transmembrane region" description="Helical" evidence="1">
    <location>
        <begin position="106"/>
        <end position="127"/>
    </location>
</feature>
<dbReference type="AlphaFoldDB" id="A0AA39J6S4"/>
<name>A0AA39J6S4_9AGAR</name>
<keyword evidence="1" id="KW-0472">Membrane</keyword>
<keyword evidence="3" id="KW-1185">Reference proteome</keyword>
<evidence type="ECO:0000313" key="2">
    <source>
        <dbReference type="EMBL" id="KAK0435849.1"/>
    </source>
</evidence>
<evidence type="ECO:0000313" key="3">
    <source>
        <dbReference type="Proteomes" id="UP001175226"/>
    </source>
</evidence>
<organism evidence="2 3">
    <name type="scientific">Armillaria borealis</name>
    <dbReference type="NCBI Taxonomy" id="47425"/>
    <lineage>
        <taxon>Eukaryota</taxon>
        <taxon>Fungi</taxon>
        <taxon>Dikarya</taxon>
        <taxon>Basidiomycota</taxon>
        <taxon>Agaricomycotina</taxon>
        <taxon>Agaricomycetes</taxon>
        <taxon>Agaricomycetidae</taxon>
        <taxon>Agaricales</taxon>
        <taxon>Marasmiineae</taxon>
        <taxon>Physalacriaceae</taxon>
        <taxon>Armillaria</taxon>
    </lineage>
</organism>
<accession>A0AA39J6S4</accession>
<reference evidence="2" key="1">
    <citation type="submission" date="2023-06" db="EMBL/GenBank/DDBJ databases">
        <authorList>
            <consortium name="Lawrence Berkeley National Laboratory"/>
            <person name="Ahrendt S."/>
            <person name="Sahu N."/>
            <person name="Indic B."/>
            <person name="Wong-Bajracharya J."/>
            <person name="Merenyi Z."/>
            <person name="Ke H.-M."/>
            <person name="Monk M."/>
            <person name="Kocsube S."/>
            <person name="Drula E."/>
            <person name="Lipzen A."/>
            <person name="Balint B."/>
            <person name="Henrissat B."/>
            <person name="Andreopoulos B."/>
            <person name="Martin F.M."/>
            <person name="Harder C.B."/>
            <person name="Rigling D."/>
            <person name="Ford K.L."/>
            <person name="Foster G.D."/>
            <person name="Pangilinan J."/>
            <person name="Papanicolaou A."/>
            <person name="Barry K."/>
            <person name="LaButti K."/>
            <person name="Viragh M."/>
            <person name="Koriabine M."/>
            <person name="Yan M."/>
            <person name="Riley R."/>
            <person name="Champramary S."/>
            <person name="Plett K.L."/>
            <person name="Tsai I.J."/>
            <person name="Slot J."/>
            <person name="Sipos G."/>
            <person name="Plett J."/>
            <person name="Nagy L.G."/>
            <person name="Grigoriev I.V."/>
        </authorList>
    </citation>
    <scope>NUCLEOTIDE SEQUENCE</scope>
    <source>
        <strain evidence="2">FPL87.14</strain>
    </source>
</reference>
<comment type="caution">
    <text evidence="2">The sequence shown here is derived from an EMBL/GenBank/DDBJ whole genome shotgun (WGS) entry which is preliminary data.</text>
</comment>
<sequence length="135" mass="15376">MLLQFRTLKFYLPPYLTAKTATTFSFLTTTMDHTSGPYGGAFLKAPMYETVRCIRYHPYPRYGPHMDSIILTRPLPIHSVLVLSSSKESVHESFLKPRREVEEGWALGYWKMILGVVIVAVLVRVAGSICGYEIF</sequence>
<keyword evidence="1" id="KW-0812">Transmembrane</keyword>
<evidence type="ECO:0000256" key="1">
    <source>
        <dbReference type="SAM" id="Phobius"/>
    </source>
</evidence>